<evidence type="ECO:0000256" key="1">
    <source>
        <dbReference type="SAM" id="MobiDB-lite"/>
    </source>
</evidence>
<gene>
    <name evidence="2" type="ORF">EXIGLDRAFT_731942</name>
</gene>
<dbReference type="EMBL" id="KV426425">
    <property type="protein sequence ID" value="KZV81036.1"/>
    <property type="molecule type" value="Genomic_DNA"/>
</dbReference>
<accession>A0A165BPX1</accession>
<dbReference type="AlphaFoldDB" id="A0A165BPX1"/>
<keyword evidence="3" id="KW-1185">Reference proteome</keyword>
<organism evidence="2 3">
    <name type="scientific">Exidia glandulosa HHB12029</name>
    <dbReference type="NCBI Taxonomy" id="1314781"/>
    <lineage>
        <taxon>Eukaryota</taxon>
        <taxon>Fungi</taxon>
        <taxon>Dikarya</taxon>
        <taxon>Basidiomycota</taxon>
        <taxon>Agaricomycotina</taxon>
        <taxon>Agaricomycetes</taxon>
        <taxon>Auriculariales</taxon>
        <taxon>Exidiaceae</taxon>
        <taxon>Exidia</taxon>
    </lineage>
</organism>
<name>A0A165BPX1_EXIGL</name>
<feature type="non-terminal residue" evidence="2">
    <location>
        <position position="52"/>
    </location>
</feature>
<reference evidence="2 3" key="1">
    <citation type="journal article" date="2016" name="Mol. Biol. Evol.">
        <title>Comparative Genomics of Early-Diverging Mushroom-Forming Fungi Provides Insights into the Origins of Lignocellulose Decay Capabilities.</title>
        <authorList>
            <person name="Nagy L.G."/>
            <person name="Riley R."/>
            <person name="Tritt A."/>
            <person name="Adam C."/>
            <person name="Daum C."/>
            <person name="Floudas D."/>
            <person name="Sun H."/>
            <person name="Yadav J.S."/>
            <person name="Pangilinan J."/>
            <person name="Larsson K.H."/>
            <person name="Matsuura K."/>
            <person name="Barry K."/>
            <person name="Labutti K."/>
            <person name="Kuo R."/>
            <person name="Ohm R.A."/>
            <person name="Bhattacharya S.S."/>
            <person name="Shirouzu T."/>
            <person name="Yoshinaga Y."/>
            <person name="Martin F.M."/>
            <person name="Grigoriev I.V."/>
            <person name="Hibbett D.S."/>
        </authorList>
    </citation>
    <scope>NUCLEOTIDE SEQUENCE [LARGE SCALE GENOMIC DNA]</scope>
    <source>
        <strain evidence="2 3">HHB12029</strain>
    </source>
</reference>
<dbReference type="Proteomes" id="UP000077266">
    <property type="component" value="Unassembled WGS sequence"/>
</dbReference>
<evidence type="ECO:0000313" key="2">
    <source>
        <dbReference type="EMBL" id="KZV81036.1"/>
    </source>
</evidence>
<evidence type="ECO:0000313" key="3">
    <source>
        <dbReference type="Proteomes" id="UP000077266"/>
    </source>
</evidence>
<proteinExistence type="predicted"/>
<protein>
    <submittedName>
        <fullName evidence="2">Uncharacterized protein</fullName>
    </submittedName>
</protein>
<dbReference type="InParanoid" id="A0A165BPX1"/>
<sequence>MSFLGKWKVGGSGSSNPTAGPSTPLPRVPLPADLKRFGLENVCFVCLTRDTC</sequence>
<feature type="region of interest" description="Disordered" evidence="1">
    <location>
        <begin position="1"/>
        <end position="27"/>
    </location>
</feature>